<comment type="caution">
    <text evidence="1">The sequence shown here is derived from an EMBL/GenBank/DDBJ whole genome shotgun (WGS) entry which is preliminary data.</text>
</comment>
<gene>
    <name evidence="1" type="ORF">V6N11_009718</name>
</gene>
<evidence type="ECO:0000313" key="2">
    <source>
        <dbReference type="Proteomes" id="UP001396334"/>
    </source>
</evidence>
<accession>A0ABR2P663</accession>
<proteinExistence type="predicted"/>
<name>A0ABR2P663_9ROSI</name>
<dbReference type="Proteomes" id="UP001396334">
    <property type="component" value="Unassembled WGS sequence"/>
</dbReference>
<dbReference type="EMBL" id="JBBPBN010000079">
    <property type="protein sequence ID" value="KAK8983938.1"/>
    <property type="molecule type" value="Genomic_DNA"/>
</dbReference>
<protein>
    <submittedName>
        <fullName evidence="1">Uncharacterized protein</fullName>
    </submittedName>
</protein>
<sequence length="236" mass="25010">MWFFDESAFPFADVVGSSDGNGVSNAKTKSPELDVFPKSVPPTQVAYAVILEGGMSGNLSLNVDTEEGEVAGDAGEGEVAGDAGDVGNVEGEVVFEPEHEPTASGSSGNEAVEHNEACVEGENVGTASSSFDVSIPPVLDTTNSSGSCSGELLPARESVVSQTVVERANADGFCAANPTNQDMKSMNDSVCNFVFTFSIFQWFQARKQQDREEWSGMSHEHRCMHGNVLNLDDIND</sequence>
<reference evidence="1 2" key="1">
    <citation type="journal article" date="2024" name="G3 (Bethesda)">
        <title>Genome assembly of Hibiscus sabdariffa L. provides insights into metabolisms of medicinal natural products.</title>
        <authorList>
            <person name="Kim T."/>
        </authorList>
    </citation>
    <scope>NUCLEOTIDE SEQUENCE [LARGE SCALE GENOMIC DNA]</scope>
    <source>
        <strain evidence="1">TK-2024</strain>
        <tissue evidence="1">Old leaves</tissue>
    </source>
</reference>
<keyword evidence="2" id="KW-1185">Reference proteome</keyword>
<evidence type="ECO:0000313" key="1">
    <source>
        <dbReference type="EMBL" id="KAK8983938.1"/>
    </source>
</evidence>
<organism evidence="1 2">
    <name type="scientific">Hibiscus sabdariffa</name>
    <name type="common">roselle</name>
    <dbReference type="NCBI Taxonomy" id="183260"/>
    <lineage>
        <taxon>Eukaryota</taxon>
        <taxon>Viridiplantae</taxon>
        <taxon>Streptophyta</taxon>
        <taxon>Embryophyta</taxon>
        <taxon>Tracheophyta</taxon>
        <taxon>Spermatophyta</taxon>
        <taxon>Magnoliopsida</taxon>
        <taxon>eudicotyledons</taxon>
        <taxon>Gunneridae</taxon>
        <taxon>Pentapetalae</taxon>
        <taxon>rosids</taxon>
        <taxon>malvids</taxon>
        <taxon>Malvales</taxon>
        <taxon>Malvaceae</taxon>
        <taxon>Malvoideae</taxon>
        <taxon>Hibiscus</taxon>
    </lineage>
</organism>